<evidence type="ECO:0000256" key="4">
    <source>
        <dbReference type="ARBA" id="ARBA00023136"/>
    </source>
</evidence>
<dbReference type="PANTHER" id="PTHR33507:SF4">
    <property type="entry name" value="NODULATION COMPETITIVENESS PROTEIN NFED"/>
    <property type="match status" value="1"/>
</dbReference>
<evidence type="ECO:0000259" key="8">
    <source>
        <dbReference type="Pfam" id="PF24961"/>
    </source>
</evidence>
<feature type="domain" description="NfeD1b N-terminal" evidence="9">
    <location>
        <begin position="61"/>
        <end position="168"/>
    </location>
</feature>
<dbReference type="CDD" id="cd07020">
    <property type="entry name" value="Clp_protease_NfeD_1"/>
    <property type="match status" value="1"/>
</dbReference>
<comment type="subcellular location">
    <subcellularLocation>
        <location evidence="1">Membrane</location>
        <topology evidence="1">Multi-pass membrane protein</topology>
    </subcellularLocation>
</comment>
<dbReference type="InterPro" id="IPR056738">
    <property type="entry name" value="NfeD1b_N"/>
</dbReference>
<gene>
    <name evidence="10" type="ORF">EDC61_10848</name>
</gene>
<feature type="compositionally biased region" description="Basic and acidic residues" evidence="5">
    <location>
        <begin position="171"/>
        <end position="180"/>
    </location>
</feature>
<dbReference type="FunFam" id="3.90.226.10:FF:000089">
    <property type="entry name" value="Membrane-bound serine protease"/>
    <property type="match status" value="1"/>
</dbReference>
<dbReference type="Pfam" id="PF01957">
    <property type="entry name" value="NfeD"/>
    <property type="match status" value="1"/>
</dbReference>
<dbReference type="GO" id="GO:0016020">
    <property type="term" value="C:membrane"/>
    <property type="evidence" value="ECO:0007669"/>
    <property type="project" value="UniProtKB-SubCell"/>
</dbReference>
<keyword evidence="4 6" id="KW-0472">Membrane</keyword>
<dbReference type="Proteomes" id="UP000295135">
    <property type="component" value="Unassembled WGS sequence"/>
</dbReference>
<dbReference type="SUPFAM" id="SSF141322">
    <property type="entry name" value="NfeD domain-like"/>
    <property type="match status" value="1"/>
</dbReference>
<dbReference type="InterPro" id="IPR056739">
    <property type="entry name" value="NfeD_membrane"/>
</dbReference>
<feature type="transmembrane region" description="Helical" evidence="6">
    <location>
        <begin position="368"/>
        <end position="387"/>
    </location>
</feature>
<feature type="domain" description="NfeD-like C-terminal" evidence="7">
    <location>
        <begin position="432"/>
        <end position="486"/>
    </location>
</feature>
<keyword evidence="2 6" id="KW-0812">Transmembrane</keyword>
<proteinExistence type="predicted"/>
<evidence type="ECO:0000256" key="1">
    <source>
        <dbReference type="ARBA" id="ARBA00004141"/>
    </source>
</evidence>
<comment type="caution">
    <text evidence="10">The sequence shown here is derived from an EMBL/GenBank/DDBJ whole genome shotgun (WGS) entry which is preliminary data.</text>
</comment>
<evidence type="ECO:0000313" key="10">
    <source>
        <dbReference type="EMBL" id="TCS71705.1"/>
    </source>
</evidence>
<dbReference type="GO" id="GO:0008233">
    <property type="term" value="F:peptidase activity"/>
    <property type="evidence" value="ECO:0007669"/>
    <property type="project" value="UniProtKB-KW"/>
</dbReference>
<dbReference type="EMBL" id="SLZY01000008">
    <property type="protein sequence ID" value="TCS71705.1"/>
    <property type="molecule type" value="Genomic_DNA"/>
</dbReference>
<dbReference type="GO" id="GO:0006508">
    <property type="term" value="P:proteolysis"/>
    <property type="evidence" value="ECO:0007669"/>
    <property type="project" value="UniProtKB-KW"/>
</dbReference>
<dbReference type="SUPFAM" id="SSF52096">
    <property type="entry name" value="ClpP/crotonase"/>
    <property type="match status" value="1"/>
</dbReference>
<keyword evidence="10" id="KW-0378">Hydrolase</keyword>
<feature type="transmembrane region" description="Helical" evidence="6">
    <location>
        <begin position="344"/>
        <end position="361"/>
    </location>
</feature>
<dbReference type="Pfam" id="PF25145">
    <property type="entry name" value="NfeD1b_N"/>
    <property type="match status" value="1"/>
</dbReference>
<evidence type="ECO:0000256" key="2">
    <source>
        <dbReference type="ARBA" id="ARBA00022692"/>
    </source>
</evidence>
<feature type="transmembrane region" description="Helical" evidence="6">
    <location>
        <begin position="393"/>
        <end position="416"/>
    </location>
</feature>
<feature type="domain" description="NfeD integral membrane" evidence="8">
    <location>
        <begin position="300"/>
        <end position="416"/>
    </location>
</feature>
<dbReference type="InterPro" id="IPR029045">
    <property type="entry name" value="ClpP/crotonase-like_dom_sf"/>
</dbReference>
<sequence length="490" mass="51710">MKVRSRDRQAWSSEHSRSRPENPSRHTLVILGSTIVGLMRLLLLLPLCLMLLALPARAVPVHVLTLEGAIGPASADYVTRGLDKAAEAGAGLVVLQLDTPGGLDTSMRTIIKAILASPVPVASYVHPSGARAASAGTYILYASHIAAMTPGTNLGAATPVAIGIGGPAGQEPEKKPDEGSASKGDAAPEKPAPAGDAMTRKQVHDAAAYIRSLAELRGRNADWAERAVREAVSLSASEALQLKVIDVIADDIEDLLGQIDGRRVKTLTGEVTLALKDATPSRVEPDWRSRLLAVIGDPSVAYILMLIGIYGIIYEFANPGFGLPGVVGAISLLLAMFALQMLPINYAGLALIVLGLAFMVAEAFVPSFGILGLGGVAAFVIGSVMLIDTDLPGYGISWGLILPFALASALFLFFVVSMALRARRRPVATGREEMLGALGEVLEDFEHTGWAHIHGETWQVKSRVPLNRGTRVRVTGMDGLVLEVAPAEEK</sequence>
<dbReference type="InterPro" id="IPR002810">
    <property type="entry name" value="NfeD-like_C"/>
</dbReference>
<evidence type="ECO:0000256" key="3">
    <source>
        <dbReference type="ARBA" id="ARBA00022989"/>
    </source>
</evidence>
<keyword evidence="3 6" id="KW-1133">Transmembrane helix</keyword>
<name>A0A4R3JUZ3_9PROT</name>
<dbReference type="InterPro" id="IPR012340">
    <property type="entry name" value="NA-bd_OB-fold"/>
</dbReference>
<protein>
    <submittedName>
        <fullName evidence="10">Membrane-bound serine protease (ClpP class)</fullName>
    </submittedName>
</protein>
<evidence type="ECO:0000256" key="5">
    <source>
        <dbReference type="SAM" id="MobiDB-lite"/>
    </source>
</evidence>
<evidence type="ECO:0000259" key="9">
    <source>
        <dbReference type="Pfam" id="PF25145"/>
    </source>
</evidence>
<keyword evidence="10" id="KW-0645">Protease</keyword>
<keyword evidence="11" id="KW-1185">Reference proteome</keyword>
<dbReference type="AlphaFoldDB" id="A0A4R3JUZ3"/>
<dbReference type="InterPro" id="IPR052165">
    <property type="entry name" value="Membrane_assoc_protease"/>
</dbReference>
<organism evidence="10 11">
    <name type="scientific">Sulfuritortus calidifontis</name>
    <dbReference type="NCBI Taxonomy" id="1914471"/>
    <lineage>
        <taxon>Bacteria</taxon>
        <taxon>Pseudomonadati</taxon>
        <taxon>Pseudomonadota</taxon>
        <taxon>Betaproteobacteria</taxon>
        <taxon>Nitrosomonadales</taxon>
        <taxon>Thiobacillaceae</taxon>
        <taxon>Sulfuritortus</taxon>
    </lineage>
</organism>
<dbReference type="Pfam" id="PF24961">
    <property type="entry name" value="NfeD_membrane"/>
    <property type="match status" value="1"/>
</dbReference>
<dbReference type="Gene3D" id="2.40.50.140">
    <property type="entry name" value="Nucleic acid-binding proteins"/>
    <property type="match status" value="1"/>
</dbReference>
<feature type="region of interest" description="Disordered" evidence="5">
    <location>
        <begin position="164"/>
        <end position="199"/>
    </location>
</feature>
<reference evidence="10 11" key="1">
    <citation type="submission" date="2019-03" db="EMBL/GenBank/DDBJ databases">
        <title>Genomic Encyclopedia of Type Strains, Phase IV (KMG-IV): sequencing the most valuable type-strain genomes for metagenomic binning, comparative biology and taxonomic classification.</title>
        <authorList>
            <person name="Goeker M."/>
        </authorList>
    </citation>
    <scope>NUCLEOTIDE SEQUENCE [LARGE SCALE GENOMIC DNA]</scope>
    <source>
        <strain evidence="10 11">DSM 103923</strain>
    </source>
</reference>
<feature type="transmembrane region" description="Helical" evidence="6">
    <location>
        <begin position="291"/>
        <end position="313"/>
    </location>
</feature>
<accession>A0A4R3JUZ3</accession>
<dbReference type="Gene3D" id="3.90.226.10">
    <property type="entry name" value="2-enoyl-CoA Hydratase, Chain A, domain 1"/>
    <property type="match status" value="1"/>
</dbReference>
<evidence type="ECO:0000259" key="7">
    <source>
        <dbReference type="Pfam" id="PF01957"/>
    </source>
</evidence>
<dbReference type="PANTHER" id="PTHR33507">
    <property type="entry name" value="INNER MEMBRANE PROTEIN YBBJ"/>
    <property type="match status" value="1"/>
</dbReference>
<feature type="region of interest" description="Disordered" evidence="5">
    <location>
        <begin position="1"/>
        <end position="23"/>
    </location>
</feature>
<evidence type="ECO:0000313" key="11">
    <source>
        <dbReference type="Proteomes" id="UP000295135"/>
    </source>
</evidence>
<evidence type="ECO:0000256" key="6">
    <source>
        <dbReference type="SAM" id="Phobius"/>
    </source>
</evidence>